<protein>
    <recommendedName>
        <fullName evidence="7">Ig-like domain-containing protein</fullName>
    </recommendedName>
</protein>
<comment type="subcellular location">
    <subcellularLocation>
        <location evidence="1">Membrane</location>
        <topology evidence="1">Multi-pass membrane protein</topology>
    </subcellularLocation>
</comment>
<dbReference type="GO" id="GO:0022857">
    <property type="term" value="F:transmembrane transporter activity"/>
    <property type="evidence" value="ECO:0007669"/>
    <property type="project" value="InterPro"/>
</dbReference>
<evidence type="ECO:0000256" key="6">
    <source>
        <dbReference type="SAM" id="Phobius"/>
    </source>
</evidence>
<organism evidence="8 9">
    <name type="scientific">Cladophialophora yegresii CBS 114405</name>
    <dbReference type="NCBI Taxonomy" id="1182544"/>
    <lineage>
        <taxon>Eukaryota</taxon>
        <taxon>Fungi</taxon>
        <taxon>Dikarya</taxon>
        <taxon>Ascomycota</taxon>
        <taxon>Pezizomycotina</taxon>
        <taxon>Eurotiomycetes</taxon>
        <taxon>Chaetothyriomycetidae</taxon>
        <taxon>Chaetothyriales</taxon>
        <taxon>Herpotrichiellaceae</taxon>
        <taxon>Cladophialophora</taxon>
    </lineage>
</organism>
<dbReference type="Proteomes" id="UP000019473">
    <property type="component" value="Unassembled WGS sequence"/>
</dbReference>
<feature type="transmembrane region" description="Helical" evidence="6">
    <location>
        <begin position="492"/>
        <end position="514"/>
    </location>
</feature>
<evidence type="ECO:0000256" key="5">
    <source>
        <dbReference type="ARBA" id="ARBA00023136"/>
    </source>
</evidence>
<dbReference type="EMBL" id="AMGW01000001">
    <property type="protein sequence ID" value="EXJ65322.1"/>
    <property type="molecule type" value="Genomic_DNA"/>
</dbReference>
<dbReference type="eggNOG" id="KOG1289">
    <property type="taxonomic scope" value="Eukaryota"/>
</dbReference>
<dbReference type="VEuPathDB" id="FungiDB:A1O7_01663"/>
<feature type="transmembrane region" description="Helical" evidence="6">
    <location>
        <begin position="187"/>
        <end position="208"/>
    </location>
</feature>
<name>W9WB41_9EURO</name>
<dbReference type="PIRSF" id="PIRSF006060">
    <property type="entry name" value="AA_transporter"/>
    <property type="match status" value="1"/>
</dbReference>
<keyword evidence="5 6" id="KW-0472">Membrane</keyword>
<evidence type="ECO:0000256" key="1">
    <source>
        <dbReference type="ARBA" id="ARBA00004141"/>
    </source>
</evidence>
<feature type="transmembrane region" description="Helical" evidence="6">
    <location>
        <begin position="394"/>
        <end position="412"/>
    </location>
</feature>
<dbReference type="RefSeq" id="XP_007753889.1">
    <property type="nucleotide sequence ID" value="XM_007755699.1"/>
</dbReference>
<evidence type="ECO:0000259" key="7">
    <source>
        <dbReference type="PROSITE" id="PS50835"/>
    </source>
</evidence>
<feature type="transmembrane region" description="Helical" evidence="6">
    <location>
        <begin position="301"/>
        <end position="322"/>
    </location>
</feature>
<feature type="domain" description="Ig-like" evidence="7">
    <location>
        <begin position="331"/>
        <end position="379"/>
    </location>
</feature>
<dbReference type="AlphaFoldDB" id="W9WB41"/>
<dbReference type="Pfam" id="PF13520">
    <property type="entry name" value="AA_permease_2"/>
    <property type="match status" value="1"/>
</dbReference>
<feature type="transmembrane region" description="Helical" evidence="6">
    <location>
        <begin position="463"/>
        <end position="486"/>
    </location>
</feature>
<keyword evidence="3 6" id="KW-0812">Transmembrane</keyword>
<keyword evidence="4 6" id="KW-1133">Transmembrane helix</keyword>
<dbReference type="PANTHER" id="PTHR45649">
    <property type="entry name" value="AMINO-ACID PERMEASE BAT1"/>
    <property type="match status" value="1"/>
</dbReference>
<feature type="transmembrane region" description="Helical" evidence="6">
    <location>
        <begin position="96"/>
        <end position="116"/>
    </location>
</feature>
<evidence type="ECO:0000313" key="9">
    <source>
        <dbReference type="Proteomes" id="UP000019473"/>
    </source>
</evidence>
<feature type="transmembrane region" description="Helical" evidence="6">
    <location>
        <begin position="220"/>
        <end position="239"/>
    </location>
</feature>
<feature type="transmembrane region" description="Helical" evidence="6">
    <location>
        <begin position="348"/>
        <end position="373"/>
    </location>
</feature>
<comment type="caution">
    <text evidence="8">The sequence shown here is derived from an EMBL/GenBank/DDBJ whole genome shotgun (WGS) entry which is preliminary data.</text>
</comment>
<reference evidence="8 9" key="1">
    <citation type="submission" date="2013-03" db="EMBL/GenBank/DDBJ databases">
        <title>The Genome Sequence of Cladophialophora yegresii CBS 114405.</title>
        <authorList>
            <consortium name="The Broad Institute Genomics Platform"/>
            <person name="Cuomo C."/>
            <person name="de Hoog S."/>
            <person name="Gorbushina A."/>
            <person name="Walker B."/>
            <person name="Young S.K."/>
            <person name="Zeng Q."/>
            <person name="Gargeya S."/>
            <person name="Fitzgerald M."/>
            <person name="Haas B."/>
            <person name="Abouelleil A."/>
            <person name="Allen A.W."/>
            <person name="Alvarado L."/>
            <person name="Arachchi H.M."/>
            <person name="Berlin A.M."/>
            <person name="Chapman S.B."/>
            <person name="Gainer-Dewar J."/>
            <person name="Goldberg J."/>
            <person name="Griggs A."/>
            <person name="Gujja S."/>
            <person name="Hansen M."/>
            <person name="Howarth C."/>
            <person name="Imamovic A."/>
            <person name="Ireland A."/>
            <person name="Larimer J."/>
            <person name="McCowan C."/>
            <person name="Murphy C."/>
            <person name="Pearson M."/>
            <person name="Poon T.W."/>
            <person name="Priest M."/>
            <person name="Roberts A."/>
            <person name="Saif S."/>
            <person name="Shea T."/>
            <person name="Sisk P."/>
            <person name="Sykes S."/>
            <person name="Wortman J."/>
            <person name="Nusbaum C."/>
            <person name="Birren B."/>
        </authorList>
    </citation>
    <scope>NUCLEOTIDE SEQUENCE [LARGE SCALE GENOMIC DNA]</scope>
    <source>
        <strain evidence="8 9">CBS 114405</strain>
    </source>
</reference>
<evidence type="ECO:0000256" key="3">
    <source>
        <dbReference type="ARBA" id="ARBA00022692"/>
    </source>
</evidence>
<dbReference type="InterPro" id="IPR002293">
    <property type="entry name" value="AA/rel_permease1"/>
</dbReference>
<evidence type="ECO:0000313" key="8">
    <source>
        <dbReference type="EMBL" id="EXJ65322.1"/>
    </source>
</evidence>
<dbReference type="OrthoDB" id="3257095at2759"/>
<sequence>MESHEMLPVKTAQVNIEDEKGHYATQYPGHRTDETRNTSTRVRVRTLGRSHDGTLTPSQRLFSFAQIFFFALSYMSSWEAIASNIAFFFWNGGPRALSFGYFIVITGVMCQVASMAEMASVQPIAGAQYHWTHYLAPPAHRRFITWMQGWITWFSWISLLAGVANIAALMIQALVIASYPTYVPHGWHVTLIIYALLIVQGLMNQFAFWTIPWIEMLSGLLHIIMWIVFVSVLVTLAPRHSADFVFLEKSALSGWTNEYVSFNLGMLTATWGFVGFDGAVHMSEEVRKARHAVPRAMFWSIVMNGALAYGMVLVILFCAGNVEDLLSSGYPLLLICINATQSVKAGSAMVGLSMIVTLACVLGSIASASRLTWAWSRDGALPSYFAKIDPKHRIPVRSVWLPVFIVMLLALLNIGSSIAFNVIVALSTLGLYQSYMMAIACMLWARWDKRVEPSGWSLGRFGVYINIFAVVYSMYIMVFLCFPSFLPVTAAGMNYALPINAFVQLVALALWFFWAKNNWKGLNKTVIDAVVADSDRNTKD</sequence>
<keyword evidence="2" id="KW-0813">Transport</keyword>
<feature type="transmembrane region" description="Helical" evidence="6">
    <location>
        <begin position="150"/>
        <end position="175"/>
    </location>
</feature>
<dbReference type="InterPro" id="IPR007110">
    <property type="entry name" value="Ig-like_dom"/>
</dbReference>
<dbReference type="GO" id="GO:0016020">
    <property type="term" value="C:membrane"/>
    <property type="evidence" value="ECO:0007669"/>
    <property type="project" value="UniProtKB-SubCell"/>
</dbReference>
<proteinExistence type="predicted"/>
<accession>W9WB41</accession>
<feature type="transmembrane region" description="Helical" evidence="6">
    <location>
        <begin position="259"/>
        <end position="280"/>
    </location>
</feature>
<gene>
    <name evidence="8" type="ORF">A1O7_01663</name>
</gene>
<dbReference type="Gene3D" id="1.20.1740.10">
    <property type="entry name" value="Amino acid/polyamine transporter I"/>
    <property type="match status" value="1"/>
</dbReference>
<dbReference type="STRING" id="1182544.W9WB41"/>
<feature type="transmembrane region" description="Helical" evidence="6">
    <location>
        <begin position="67"/>
        <end position="90"/>
    </location>
</feature>
<dbReference type="PANTHER" id="PTHR45649:SF5">
    <property type="entry name" value="GABA TRANSPORTER (EUROFUNG)-RELATED"/>
    <property type="match status" value="1"/>
</dbReference>
<feature type="transmembrane region" description="Helical" evidence="6">
    <location>
        <begin position="418"/>
        <end position="443"/>
    </location>
</feature>
<evidence type="ECO:0000256" key="2">
    <source>
        <dbReference type="ARBA" id="ARBA00022448"/>
    </source>
</evidence>
<dbReference type="HOGENOM" id="CLU_004495_6_2_1"/>
<dbReference type="GeneID" id="19176274"/>
<keyword evidence="9" id="KW-1185">Reference proteome</keyword>
<dbReference type="PROSITE" id="PS50835">
    <property type="entry name" value="IG_LIKE"/>
    <property type="match status" value="1"/>
</dbReference>
<evidence type="ECO:0000256" key="4">
    <source>
        <dbReference type="ARBA" id="ARBA00022989"/>
    </source>
</evidence>